<dbReference type="EMBL" id="LT960612">
    <property type="protein sequence ID" value="SON51957.1"/>
    <property type="molecule type" value="Genomic_DNA"/>
</dbReference>
<gene>
    <name evidence="1" type="ORF">VTAP4600_B0346</name>
</gene>
<protein>
    <submittedName>
        <fullName evidence="1">Uncharacterized protein</fullName>
    </submittedName>
</protein>
<sequence>MLWKFLHKHNVIAFSLISVEQEAISRRDSIEFVVWTFISIVDDHFSRINKINELIKKNELSRFHFPF</sequence>
<proteinExistence type="predicted"/>
<dbReference type="AlphaFoldDB" id="A0A2N8ZJ85"/>
<dbReference type="KEGG" id="vta:B0346"/>
<reference evidence="1 2" key="1">
    <citation type="submission" date="2017-10" db="EMBL/GenBank/DDBJ databases">
        <authorList>
            <person name="Banno H."/>
            <person name="Chua N.-H."/>
        </authorList>
    </citation>
    <scope>NUCLEOTIDE SEQUENCE [LARGE SCALE GENOMIC DNA]</scope>
    <source>
        <strain evidence="1">Vibrio tapetis CECT4600</strain>
    </source>
</reference>
<evidence type="ECO:0000313" key="2">
    <source>
        <dbReference type="Proteomes" id="UP000235828"/>
    </source>
</evidence>
<evidence type="ECO:0000313" key="1">
    <source>
        <dbReference type="EMBL" id="SON51957.1"/>
    </source>
</evidence>
<accession>A0A2N8ZJ85</accession>
<dbReference type="Proteomes" id="UP000235828">
    <property type="component" value="Chromosome B"/>
</dbReference>
<keyword evidence="2" id="KW-1185">Reference proteome</keyword>
<organism evidence="1 2">
    <name type="scientific">Vibrio tapetis subsp. tapetis</name>
    <dbReference type="NCBI Taxonomy" id="1671868"/>
    <lineage>
        <taxon>Bacteria</taxon>
        <taxon>Pseudomonadati</taxon>
        <taxon>Pseudomonadota</taxon>
        <taxon>Gammaproteobacteria</taxon>
        <taxon>Vibrionales</taxon>
        <taxon>Vibrionaceae</taxon>
        <taxon>Vibrio</taxon>
    </lineage>
</organism>
<name>A0A2N8ZJ85_9VIBR</name>